<name>A0A9P4LVA1_9PEZI</name>
<keyword evidence="4" id="KW-0539">Nucleus</keyword>
<dbReference type="OrthoDB" id="41445at2759"/>
<keyword evidence="3" id="KW-0597">Phosphoprotein</keyword>
<feature type="compositionally biased region" description="Basic and acidic residues" evidence="5">
    <location>
        <begin position="66"/>
        <end position="75"/>
    </location>
</feature>
<comment type="subcellular location">
    <subcellularLocation>
        <location evidence="1">Nucleus</location>
    </subcellularLocation>
</comment>
<dbReference type="EMBL" id="ML978733">
    <property type="protein sequence ID" value="KAF2085079.1"/>
    <property type="molecule type" value="Genomic_DNA"/>
</dbReference>
<dbReference type="PRINTS" id="PR00929">
    <property type="entry name" value="ATHOOK"/>
</dbReference>
<dbReference type="InterPro" id="IPR052181">
    <property type="entry name" value="5hmC_binding"/>
</dbReference>
<accession>A0A9P4LVA1</accession>
<protein>
    <recommendedName>
        <fullName evidence="2">Thymocyte nuclear protein 1</fullName>
    </recommendedName>
</protein>
<sequence length="267" mass="29947">EKPAEAPPKRGRGKKQTTDTAPEPDPKTARGRRGKVTVDQQDAEPEQTVPEAPKTRGRPKKSATVPKEKTEDKPAKRGRGKATKTELEIEKVPVKQIAETAKKAYWLMKAEPESRLENGVDVKFSIDDLAARAEPEPWDGVRNHVAKKNMQAMQKGDLAFFYHSSCKEPGVVGIMEIVEGPQPDESAFDPNHPYYDPKSKRERPTWFCVKVAFRSKFTNPERVTLSKLKELKGQGGTPVDNIQLLTTTRLSVTRVLPHEWEYILGLA</sequence>
<dbReference type="Proteomes" id="UP000799776">
    <property type="component" value="Unassembled WGS sequence"/>
</dbReference>
<evidence type="ECO:0000259" key="6">
    <source>
        <dbReference type="Pfam" id="PF01878"/>
    </source>
</evidence>
<dbReference type="AlphaFoldDB" id="A0A9P4LVA1"/>
<dbReference type="InterPro" id="IPR015947">
    <property type="entry name" value="PUA-like_sf"/>
</dbReference>
<dbReference type="InterPro" id="IPR047197">
    <property type="entry name" value="THYN1-like_EVE"/>
</dbReference>
<gene>
    <name evidence="7" type="ORF">K490DRAFT_20398</name>
</gene>
<evidence type="ECO:0000313" key="7">
    <source>
        <dbReference type="EMBL" id="KAF2085079.1"/>
    </source>
</evidence>
<evidence type="ECO:0000256" key="3">
    <source>
        <dbReference type="ARBA" id="ARBA00022553"/>
    </source>
</evidence>
<dbReference type="Pfam" id="PF01878">
    <property type="entry name" value="EVE"/>
    <property type="match status" value="1"/>
</dbReference>
<dbReference type="PANTHER" id="PTHR14087">
    <property type="entry name" value="THYMOCYTE NUCLEAR PROTEIN 1"/>
    <property type="match status" value="1"/>
</dbReference>
<feature type="domain" description="EVE" evidence="6">
    <location>
        <begin position="104"/>
        <end position="265"/>
    </location>
</feature>
<evidence type="ECO:0000256" key="1">
    <source>
        <dbReference type="ARBA" id="ARBA00004123"/>
    </source>
</evidence>
<feature type="region of interest" description="Disordered" evidence="5">
    <location>
        <begin position="1"/>
        <end position="85"/>
    </location>
</feature>
<dbReference type="SUPFAM" id="SSF88697">
    <property type="entry name" value="PUA domain-like"/>
    <property type="match status" value="1"/>
</dbReference>
<dbReference type="CDD" id="cd21133">
    <property type="entry name" value="EVE"/>
    <property type="match status" value="1"/>
</dbReference>
<dbReference type="FunFam" id="3.10.590.10:FF:000003">
    <property type="entry name" value="Thymocyte nuclear protein 1"/>
    <property type="match status" value="1"/>
</dbReference>
<dbReference type="InterPro" id="IPR017956">
    <property type="entry name" value="AT_hook_DNA-bd_motif"/>
</dbReference>
<feature type="non-terminal residue" evidence="7">
    <location>
        <position position="267"/>
    </location>
</feature>
<dbReference type="Gene3D" id="3.10.590.10">
    <property type="entry name" value="ph1033 like domains"/>
    <property type="match status" value="1"/>
</dbReference>
<dbReference type="GO" id="GO:0005634">
    <property type="term" value="C:nucleus"/>
    <property type="evidence" value="ECO:0007669"/>
    <property type="project" value="UniProtKB-SubCell"/>
</dbReference>
<evidence type="ECO:0000256" key="2">
    <source>
        <dbReference type="ARBA" id="ARBA00014654"/>
    </source>
</evidence>
<dbReference type="GO" id="GO:0003677">
    <property type="term" value="F:DNA binding"/>
    <property type="evidence" value="ECO:0007669"/>
    <property type="project" value="InterPro"/>
</dbReference>
<comment type="caution">
    <text evidence="7">The sequence shown here is derived from an EMBL/GenBank/DDBJ whole genome shotgun (WGS) entry which is preliminary data.</text>
</comment>
<evidence type="ECO:0000256" key="5">
    <source>
        <dbReference type="SAM" id="MobiDB-lite"/>
    </source>
</evidence>
<proteinExistence type="predicted"/>
<feature type="non-terminal residue" evidence="7">
    <location>
        <position position="1"/>
    </location>
</feature>
<keyword evidence="8" id="KW-1185">Reference proteome</keyword>
<reference evidence="7" key="1">
    <citation type="journal article" date="2020" name="Stud. Mycol.">
        <title>101 Dothideomycetes genomes: a test case for predicting lifestyles and emergence of pathogens.</title>
        <authorList>
            <person name="Haridas S."/>
            <person name="Albert R."/>
            <person name="Binder M."/>
            <person name="Bloem J."/>
            <person name="Labutti K."/>
            <person name="Salamov A."/>
            <person name="Andreopoulos B."/>
            <person name="Baker S."/>
            <person name="Barry K."/>
            <person name="Bills G."/>
            <person name="Bluhm B."/>
            <person name="Cannon C."/>
            <person name="Castanera R."/>
            <person name="Culley D."/>
            <person name="Daum C."/>
            <person name="Ezra D."/>
            <person name="Gonzalez J."/>
            <person name="Henrissat B."/>
            <person name="Kuo A."/>
            <person name="Liang C."/>
            <person name="Lipzen A."/>
            <person name="Lutzoni F."/>
            <person name="Magnuson J."/>
            <person name="Mondo S."/>
            <person name="Nolan M."/>
            <person name="Ohm R."/>
            <person name="Pangilinan J."/>
            <person name="Park H.-J."/>
            <person name="Ramirez L."/>
            <person name="Alfaro M."/>
            <person name="Sun H."/>
            <person name="Tritt A."/>
            <person name="Yoshinaga Y."/>
            <person name="Zwiers L.-H."/>
            <person name="Turgeon B."/>
            <person name="Goodwin S."/>
            <person name="Spatafora J."/>
            <person name="Crous P."/>
            <person name="Grigoriev I."/>
        </authorList>
    </citation>
    <scope>NUCLEOTIDE SEQUENCE</scope>
    <source>
        <strain evidence="7">CBS 121410</strain>
    </source>
</reference>
<dbReference type="PANTHER" id="PTHR14087:SF7">
    <property type="entry name" value="THYMOCYTE NUCLEAR PROTEIN 1"/>
    <property type="match status" value="1"/>
</dbReference>
<evidence type="ECO:0000313" key="8">
    <source>
        <dbReference type="Proteomes" id="UP000799776"/>
    </source>
</evidence>
<dbReference type="InterPro" id="IPR002740">
    <property type="entry name" value="EVE_domain"/>
</dbReference>
<organism evidence="7 8">
    <name type="scientific">Saccharata proteae CBS 121410</name>
    <dbReference type="NCBI Taxonomy" id="1314787"/>
    <lineage>
        <taxon>Eukaryota</taxon>
        <taxon>Fungi</taxon>
        <taxon>Dikarya</taxon>
        <taxon>Ascomycota</taxon>
        <taxon>Pezizomycotina</taxon>
        <taxon>Dothideomycetes</taxon>
        <taxon>Dothideomycetes incertae sedis</taxon>
        <taxon>Botryosphaeriales</taxon>
        <taxon>Saccharataceae</taxon>
        <taxon>Saccharata</taxon>
    </lineage>
</organism>
<evidence type="ECO:0000256" key="4">
    <source>
        <dbReference type="ARBA" id="ARBA00023242"/>
    </source>
</evidence>